<evidence type="ECO:0000313" key="1">
    <source>
        <dbReference type="EMBL" id="KAH7907089.1"/>
    </source>
</evidence>
<dbReference type="Proteomes" id="UP000790377">
    <property type="component" value="Unassembled WGS sequence"/>
</dbReference>
<evidence type="ECO:0000313" key="2">
    <source>
        <dbReference type="Proteomes" id="UP000790377"/>
    </source>
</evidence>
<reference evidence="1" key="1">
    <citation type="journal article" date="2021" name="New Phytol.">
        <title>Evolutionary innovations through gain and loss of genes in the ectomycorrhizal Boletales.</title>
        <authorList>
            <person name="Wu G."/>
            <person name="Miyauchi S."/>
            <person name="Morin E."/>
            <person name="Kuo A."/>
            <person name="Drula E."/>
            <person name="Varga T."/>
            <person name="Kohler A."/>
            <person name="Feng B."/>
            <person name="Cao Y."/>
            <person name="Lipzen A."/>
            <person name="Daum C."/>
            <person name="Hundley H."/>
            <person name="Pangilinan J."/>
            <person name="Johnson J."/>
            <person name="Barry K."/>
            <person name="LaButti K."/>
            <person name="Ng V."/>
            <person name="Ahrendt S."/>
            <person name="Min B."/>
            <person name="Choi I.G."/>
            <person name="Park H."/>
            <person name="Plett J.M."/>
            <person name="Magnuson J."/>
            <person name="Spatafora J.W."/>
            <person name="Nagy L.G."/>
            <person name="Henrissat B."/>
            <person name="Grigoriev I.V."/>
            <person name="Yang Z.L."/>
            <person name="Xu J."/>
            <person name="Martin F.M."/>
        </authorList>
    </citation>
    <scope>NUCLEOTIDE SEQUENCE</scope>
    <source>
        <strain evidence="1">ATCC 28755</strain>
    </source>
</reference>
<proteinExistence type="predicted"/>
<name>A0ACB8A0Y2_9AGAM</name>
<protein>
    <submittedName>
        <fullName evidence="1">Quinon protein alcohol dehydrogenase-like superfamily</fullName>
    </submittedName>
</protein>
<dbReference type="EMBL" id="MU267940">
    <property type="protein sequence ID" value="KAH7907089.1"/>
    <property type="molecule type" value="Genomic_DNA"/>
</dbReference>
<organism evidence="1 2">
    <name type="scientific">Hygrophoropsis aurantiaca</name>
    <dbReference type="NCBI Taxonomy" id="72124"/>
    <lineage>
        <taxon>Eukaryota</taxon>
        <taxon>Fungi</taxon>
        <taxon>Dikarya</taxon>
        <taxon>Basidiomycota</taxon>
        <taxon>Agaricomycotina</taxon>
        <taxon>Agaricomycetes</taxon>
        <taxon>Agaricomycetidae</taxon>
        <taxon>Boletales</taxon>
        <taxon>Coniophorineae</taxon>
        <taxon>Hygrophoropsidaceae</taxon>
        <taxon>Hygrophoropsis</taxon>
    </lineage>
</organism>
<accession>A0ACB8A0Y2</accession>
<comment type="caution">
    <text evidence="1">The sequence shown here is derived from an EMBL/GenBank/DDBJ whole genome shotgun (WGS) entry which is preliminary data.</text>
</comment>
<gene>
    <name evidence="1" type="ORF">BJ138DRAFT_1129418</name>
</gene>
<keyword evidence="2" id="KW-1185">Reference proteome</keyword>
<sequence length="701" mass="77666">MSTIRIPTIRSTRPPIPHEPGAILPIKMFVGHTNQVSSIAFLNNGTRIISGSRDVTVRTWDVEQAEETELPRLAHDFEVESMAVTSDKRTLICGLHVTGKCQIVSWDLVRRKVKWKTEVNKGMDGWCVALSPDGRLLAGRCREQHKLYPDDPKSDWAHRVMLLDVESGRQAREPLENREHIQCLVFSPDGTRLAMGSFQGKVRVFDVATGETALGPFTAHRMTVLTLAFTHDGQQIITTSYDYTVRVWNSTTGEELGNAMVGHRDAIWQIVLSADGRRLASVSGDRTVRVWDMRTRQQLGGPLQPRRPTQLCCVVWSPDDRSVVAGDCVGDIHLWTAPPLAFEDSGDVTAPAPNAPPTPRSHADSLSSSILNLPAGASPTPPQSPSPELNSEPGEDDNWEYYTNDSDSFDSVLDLPADGSQPAQRRKRRRRRRVAPTRPPFSLPAPLVPNVAAPPVVIEPSHRQPPPVVIDPPHRPLPPQLDQAPNPPARTTPAADVPTSRAGASRRLWTLSRWTRRKPGKNRDESQPVPVDPSSAPNSLETHRGSPSRHREVHSSPEGTAPKSKPTPTILTRLRALVRSGPRRRSQKQNTTSNMENVEMRPPRGRNPPPRTRTRRQSAVVDVATCKMDQRLAASSNKWTDEIDWLDYICFCMCCPWNKRASDSDSERSRGRRDVNAAGTGSGSDSGSEVVELAFDPNNTY</sequence>